<evidence type="ECO:0000313" key="5">
    <source>
        <dbReference type="Proteomes" id="UP000183868"/>
    </source>
</evidence>
<dbReference type="Proteomes" id="UP000183868">
    <property type="component" value="Chromosome"/>
</dbReference>
<gene>
    <name evidence="2" type="ORF">Cabys_3294</name>
    <name evidence="3" type="ORF">Calab_0475</name>
</gene>
<reference evidence="2 5" key="2">
    <citation type="submission" date="2016-11" db="EMBL/GenBank/DDBJ databases">
        <title>Genomic analysis of Caldithrix abyssi and proposal of a novel bacterial phylum Caldithrichaeota.</title>
        <authorList>
            <person name="Kublanov I."/>
            <person name="Sigalova O."/>
            <person name="Gavrilov S."/>
            <person name="Lebedinsky A."/>
            <person name="Ivanova N."/>
            <person name="Daum C."/>
            <person name="Reddy T."/>
            <person name="Klenk H.P."/>
            <person name="Goker M."/>
            <person name="Reva O."/>
            <person name="Miroshnichenko M."/>
            <person name="Kyprides N."/>
            <person name="Woyke T."/>
            <person name="Gelfand M."/>
        </authorList>
    </citation>
    <scope>NUCLEOTIDE SEQUENCE [LARGE SCALE GENOMIC DNA]</scope>
    <source>
        <strain evidence="2 5">LF13</strain>
    </source>
</reference>
<dbReference type="AlphaFoldDB" id="H1XR26"/>
<dbReference type="InterPro" id="IPR025497">
    <property type="entry name" value="PatA-like_N"/>
</dbReference>
<name>H1XR26_CALAY</name>
<evidence type="ECO:0000313" key="4">
    <source>
        <dbReference type="Proteomes" id="UP000004671"/>
    </source>
</evidence>
<dbReference type="EMBL" id="CP018099">
    <property type="protein sequence ID" value="APF20042.1"/>
    <property type="molecule type" value="Genomic_DNA"/>
</dbReference>
<dbReference type="PANTHER" id="PTHR36304">
    <property type="entry name" value="DOMAIN GTPASE-ACTIVATING PROTEIN, PUTATIVE-RELATED-RELATED"/>
    <property type="match status" value="1"/>
</dbReference>
<dbReference type="KEGG" id="caby:Cabys_3294"/>
<protein>
    <recommendedName>
        <fullName evidence="1">PatA-like N-terminal domain-containing protein</fullName>
    </recommendedName>
</protein>
<sequence length="371" mass="43627">MIHVAVVAREKNWFDQLITRIPRLPISFRWFENTGDFLKRIEFEDWHLIYIVEKDAEILERGLAELTGNGLNVPIICSTGKLDQGQRQLIWQLGVKEIVPWPVTRQELEHILNAYCHFYAPNPENDRCLFRGSLDYIDGVELLRALCKEKNSGILNFNWGERNGRIELNNGQIIHAAYRQLDPLTSILVLTSWRHGEVSFKEETYISKRSIMLSNEQIFNECEQYLEERAQLLRAFPGADVKLFTHPDLNFEDFGPNERAWLYKMYQGKTPGEINDLYEGDFNFLLKKLKLWLEKQYILPESEYHRIKAKRDEEKAASGVKRLIKKLFGADQNKIEEMEEVRPVEIKREALPCYFHDFKALQTFKSLLEEA</sequence>
<accession>H1XR26</accession>
<dbReference type="Pfam" id="PF14332">
    <property type="entry name" value="DUF4388"/>
    <property type="match status" value="1"/>
</dbReference>
<keyword evidence="4" id="KW-1185">Reference proteome</keyword>
<organism evidence="3 4">
    <name type="scientific">Caldithrix abyssi DSM 13497</name>
    <dbReference type="NCBI Taxonomy" id="880073"/>
    <lineage>
        <taxon>Bacteria</taxon>
        <taxon>Pseudomonadati</taxon>
        <taxon>Calditrichota</taxon>
        <taxon>Calditrichia</taxon>
        <taxon>Calditrichales</taxon>
        <taxon>Calditrichaceae</taxon>
        <taxon>Caldithrix</taxon>
    </lineage>
</organism>
<evidence type="ECO:0000313" key="3">
    <source>
        <dbReference type="EMBL" id="EHO40120.1"/>
    </source>
</evidence>
<feature type="domain" description="PatA-like N-terminal" evidence="1">
    <location>
        <begin position="132"/>
        <end position="229"/>
    </location>
</feature>
<evidence type="ECO:0000259" key="1">
    <source>
        <dbReference type="Pfam" id="PF14332"/>
    </source>
</evidence>
<dbReference type="PaxDb" id="880073-Calab_0475"/>
<dbReference type="EMBL" id="CM001402">
    <property type="protein sequence ID" value="EHO40120.1"/>
    <property type="molecule type" value="Genomic_DNA"/>
</dbReference>
<dbReference type="Proteomes" id="UP000004671">
    <property type="component" value="Chromosome"/>
</dbReference>
<dbReference type="RefSeq" id="WP_006927043.1">
    <property type="nucleotide sequence ID" value="NZ_CM001402.1"/>
</dbReference>
<proteinExistence type="predicted"/>
<dbReference type="PANTHER" id="PTHR36304:SF4">
    <property type="entry name" value="DUF4388 DOMAIN-CONTAINING PROTEIN"/>
    <property type="match status" value="1"/>
</dbReference>
<dbReference type="STRING" id="880073.Cabys_3294"/>
<evidence type="ECO:0000313" key="2">
    <source>
        <dbReference type="EMBL" id="APF20042.1"/>
    </source>
</evidence>
<reference evidence="3 4" key="1">
    <citation type="submission" date="2011-09" db="EMBL/GenBank/DDBJ databases">
        <title>The permanent draft genome of Caldithrix abyssi DSM 13497.</title>
        <authorList>
            <consortium name="US DOE Joint Genome Institute (JGI-PGF)"/>
            <person name="Lucas S."/>
            <person name="Han J."/>
            <person name="Lapidus A."/>
            <person name="Bruce D."/>
            <person name="Goodwin L."/>
            <person name="Pitluck S."/>
            <person name="Peters L."/>
            <person name="Kyrpides N."/>
            <person name="Mavromatis K."/>
            <person name="Ivanova N."/>
            <person name="Mikhailova N."/>
            <person name="Chertkov O."/>
            <person name="Detter J.C."/>
            <person name="Tapia R."/>
            <person name="Han C."/>
            <person name="Land M."/>
            <person name="Hauser L."/>
            <person name="Markowitz V."/>
            <person name="Cheng J.-F."/>
            <person name="Hugenholtz P."/>
            <person name="Woyke T."/>
            <person name="Wu D."/>
            <person name="Spring S."/>
            <person name="Brambilla E."/>
            <person name="Klenk H.-P."/>
            <person name="Eisen J.A."/>
        </authorList>
    </citation>
    <scope>NUCLEOTIDE SEQUENCE [LARGE SCALE GENOMIC DNA]</scope>
    <source>
        <strain evidence="3 4">DSM 13497</strain>
    </source>
</reference>
<dbReference type="HOGENOM" id="CLU_745306_0_0_0"/>
<dbReference type="InParanoid" id="H1XR26"/>